<proteinExistence type="predicted"/>
<reference evidence="1 3" key="2">
    <citation type="journal article" date="2014" name="BMC Genomics">
        <title>An improved genome release (version Mt4.0) for the model legume Medicago truncatula.</title>
        <authorList>
            <person name="Tang H."/>
            <person name="Krishnakumar V."/>
            <person name="Bidwell S."/>
            <person name="Rosen B."/>
            <person name="Chan A."/>
            <person name="Zhou S."/>
            <person name="Gentzbittel L."/>
            <person name="Childs K.L."/>
            <person name="Yandell M."/>
            <person name="Gundlach H."/>
            <person name="Mayer K.F."/>
            <person name="Schwartz D.C."/>
            <person name="Town C.D."/>
        </authorList>
    </citation>
    <scope>GENOME REANNOTATION</scope>
    <source>
        <strain evidence="2 3">cv. Jemalong A17</strain>
    </source>
</reference>
<organism evidence="1 3">
    <name type="scientific">Medicago truncatula</name>
    <name type="common">Barrel medic</name>
    <name type="synonym">Medicago tribuloides</name>
    <dbReference type="NCBI Taxonomy" id="3880"/>
    <lineage>
        <taxon>Eukaryota</taxon>
        <taxon>Viridiplantae</taxon>
        <taxon>Streptophyta</taxon>
        <taxon>Embryophyta</taxon>
        <taxon>Tracheophyta</taxon>
        <taxon>Spermatophyta</taxon>
        <taxon>Magnoliopsida</taxon>
        <taxon>eudicotyledons</taxon>
        <taxon>Gunneridae</taxon>
        <taxon>Pentapetalae</taxon>
        <taxon>rosids</taxon>
        <taxon>fabids</taxon>
        <taxon>Fabales</taxon>
        <taxon>Fabaceae</taxon>
        <taxon>Papilionoideae</taxon>
        <taxon>50 kb inversion clade</taxon>
        <taxon>NPAAA clade</taxon>
        <taxon>Hologalegina</taxon>
        <taxon>IRL clade</taxon>
        <taxon>Trifolieae</taxon>
        <taxon>Medicago</taxon>
    </lineage>
</organism>
<dbReference type="AlphaFoldDB" id="G7KJQ1"/>
<dbReference type="Proteomes" id="UP000002051">
    <property type="component" value="Chromosome 6"/>
</dbReference>
<dbReference type="EMBL" id="CM001222">
    <property type="protein sequence ID" value="AES76295.1"/>
    <property type="molecule type" value="Genomic_DNA"/>
</dbReference>
<evidence type="ECO:0000313" key="1">
    <source>
        <dbReference type="EMBL" id="AES76295.1"/>
    </source>
</evidence>
<name>G7KJQ1_MEDTR</name>
<dbReference type="EnsemblPlants" id="AES76295">
    <property type="protein sequence ID" value="AES76295"/>
    <property type="gene ID" value="MTR_6g075600"/>
</dbReference>
<dbReference type="PaxDb" id="3880-AES76295"/>
<protein>
    <submittedName>
        <fullName evidence="1 2">Uncharacterized protein</fullName>
    </submittedName>
</protein>
<reference evidence="2" key="3">
    <citation type="submission" date="2015-04" db="UniProtKB">
        <authorList>
            <consortium name="EnsemblPlants"/>
        </authorList>
    </citation>
    <scope>IDENTIFICATION</scope>
    <source>
        <strain evidence="2">cv. Jemalong A17</strain>
    </source>
</reference>
<keyword evidence="3" id="KW-1185">Reference proteome</keyword>
<gene>
    <name evidence="1" type="ordered locus">MTR_6g075600</name>
</gene>
<reference evidence="1 3" key="1">
    <citation type="journal article" date="2011" name="Nature">
        <title>The Medicago genome provides insight into the evolution of rhizobial symbioses.</title>
        <authorList>
            <person name="Young N.D."/>
            <person name="Debelle F."/>
            <person name="Oldroyd G.E."/>
            <person name="Geurts R."/>
            <person name="Cannon S.B."/>
            <person name="Udvardi M.K."/>
            <person name="Benedito V.A."/>
            <person name="Mayer K.F."/>
            <person name="Gouzy J."/>
            <person name="Schoof H."/>
            <person name="Van de Peer Y."/>
            <person name="Proost S."/>
            <person name="Cook D.R."/>
            <person name="Meyers B.C."/>
            <person name="Spannagl M."/>
            <person name="Cheung F."/>
            <person name="De Mita S."/>
            <person name="Krishnakumar V."/>
            <person name="Gundlach H."/>
            <person name="Zhou S."/>
            <person name="Mudge J."/>
            <person name="Bharti A.K."/>
            <person name="Murray J.D."/>
            <person name="Naoumkina M.A."/>
            <person name="Rosen B."/>
            <person name="Silverstein K.A."/>
            <person name="Tang H."/>
            <person name="Rombauts S."/>
            <person name="Zhao P.X."/>
            <person name="Zhou P."/>
            <person name="Barbe V."/>
            <person name="Bardou P."/>
            <person name="Bechner M."/>
            <person name="Bellec A."/>
            <person name="Berger A."/>
            <person name="Berges H."/>
            <person name="Bidwell S."/>
            <person name="Bisseling T."/>
            <person name="Choisne N."/>
            <person name="Couloux A."/>
            <person name="Denny R."/>
            <person name="Deshpande S."/>
            <person name="Dai X."/>
            <person name="Doyle J.J."/>
            <person name="Dudez A.M."/>
            <person name="Farmer A.D."/>
            <person name="Fouteau S."/>
            <person name="Franken C."/>
            <person name="Gibelin C."/>
            <person name="Gish J."/>
            <person name="Goldstein S."/>
            <person name="Gonzalez A.J."/>
            <person name="Green P.J."/>
            <person name="Hallab A."/>
            <person name="Hartog M."/>
            <person name="Hua A."/>
            <person name="Humphray S.J."/>
            <person name="Jeong D.H."/>
            <person name="Jing Y."/>
            <person name="Jocker A."/>
            <person name="Kenton S.M."/>
            <person name="Kim D.J."/>
            <person name="Klee K."/>
            <person name="Lai H."/>
            <person name="Lang C."/>
            <person name="Lin S."/>
            <person name="Macmil S.L."/>
            <person name="Magdelenat G."/>
            <person name="Matthews L."/>
            <person name="McCorrison J."/>
            <person name="Monaghan E.L."/>
            <person name="Mun J.H."/>
            <person name="Najar F.Z."/>
            <person name="Nicholson C."/>
            <person name="Noirot C."/>
            <person name="O'Bleness M."/>
            <person name="Paule C.R."/>
            <person name="Poulain J."/>
            <person name="Prion F."/>
            <person name="Qin B."/>
            <person name="Qu C."/>
            <person name="Retzel E.F."/>
            <person name="Riddle C."/>
            <person name="Sallet E."/>
            <person name="Samain S."/>
            <person name="Samson N."/>
            <person name="Sanders I."/>
            <person name="Saurat O."/>
            <person name="Scarpelli C."/>
            <person name="Schiex T."/>
            <person name="Segurens B."/>
            <person name="Severin A.J."/>
            <person name="Sherrier D.J."/>
            <person name="Shi R."/>
            <person name="Sims S."/>
            <person name="Singer S.R."/>
            <person name="Sinharoy S."/>
            <person name="Sterck L."/>
            <person name="Viollet A."/>
            <person name="Wang B.B."/>
            <person name="Wang K."/>
            <person name="Wang M."/>
            <person name="Wang X."/>
            <person name="Warfsmann J."/>
            <person name="Weissenbach J."/>
            <person name="White D.D."/>
            <person name="White J.D."/>
            <person name="Wiley G.B."/>
            <person name="Wincker P."/>
            <person name="Xing Y."/>
            <person name="Yang L."/>
            <person name="Yao Z."/>
            <person name="Ying F."/>
            <person name="Zhai J."/>
            <person name="Zhou L."/>
            <person name="Zuber A."/>
            <person name="Denarie J."/>
            <person name="Dixon R.A."/>
            <person name="May G.D."/>
            <person name="Schwartz D.C."/>
            <person name="Rogers J."/>
            <person name="Quetier F."/>
            <person name="Town C.D."/>
            <person name="Roe B.A."/>
        </authorList>
    </citation>
    <scope>NUCLEOTIDE SEQUENCE [LARGE SCALE GENOMIC DNA]</scope>
    <source>
        <strain evidence="1">A17</strain>
        <strain evidence="2 3">cv. Jemalong A17</strain>
    </source>
</reference>
<evidence type="ECO:0000313" key="2">
    <source>
        <dbReference type="EnsemblPlants" id="AES76295"/>
    </source>
</evidence>
<sequence length="146" mass="16140">MASCITREASHEVAHSLWRAQATREASDELLYGQNADLLGVFSSYLINQNSFSSPTKAIGKLTKLSTTFMFTLKTNSKQKHVKKTQERETGDAVSVQLARRVSLLAVASCDEQPYGNRPVFSQKPNFSSTQTPNLIGNSTYVYSTI</sequence>
<evidence type="ECO:0000313" key="3">
    <source>
        <dbReference type="Proteomes" id="UP000002051"/>
    </source>
</evidence>
<dbReference type="HOGENOM" id="CLU_146286_0_0_1"/>
<accession>G7KJQ1</accession>